<keyword evidence="4" id="KW-0812">Transmembrane</keyword>
<gene>
    <name evidence="6" type="primary">ADAM22</name>
</gene>
<comment type="caution">
    <text evidence="2">Lacks conserved residue(s) required for the propagation of feature annotation.</text>
</comment>
<keyword evidence="1" id="KW-1015">Disulfide bond</keyword>
<reference evidence="6 7" key="1">
    <citation type="submission" date="2017-10" db="EMBL/GenBank/DDBJ databases">
        <title>A new Pekin duck reference genome.</title>
        <authorList>
            <person name="Hou Z.-C."/>
            <person name="Zhou Z.-K."/>
            <person name="Zhu F."/>
            <person name="Hou S.-S."/>
        </authorList>
    </citation>
    <scope>NUCLEOTIDE SEQUENCE [LARGE SCALE GENOMIC DNA]</scope>
</reference>
<dbReference type="PANTHER" id="PTHR11905">
    <property type="entry name" value="ADAM A DISINTEGRIN AND METALLOPROTEASE DOMAIN"/>
    <property type="match status" value="1"/>
</dbReference>
<feature type="compositionally biased region" description="Low complexity" evidence="3">
    <location>
        <begin position="105"/>
        <end position="116"/>
    </location>
</feature>
<dbReference type="Pfam" id="PF01421">
    <property type="entry name" value="Reprolysin"/>
    <property type="match status" value="1"/>
</dbReference>
<evidence type="ECO:0000256" key="2">
    <source>
        <dbReference type="PROSITE-ProRule" id="PRU00276"/>
    </source>
</evidence>
<dbReference type="SUPFAM" id="SSF55486">
    <property type="entry name" value="Metalloproteases ('zincins'), catalytic domain"/>
    <property type="match status" value="1"/>
</dbReference>
<evidence type="ECO:0000256" key="4">
    <source>
        <dbReference type="SAM" id="Phobius"/>
    </source>
</evidence>
<dbReference type="GO" id="GO:0004222">
    <property type="term" value="F:metalloendopeptidase activity"/>
    <property type="evidence" value="ECO:0007669"/>
    <property type="project" value="InterPro"/>
</dbReference>
<dbReference type="PROSITE" id="PS50215">
    <property type="entry name" value="ADAM_MEPRO"/>
    <property type="match status" value="1"/>
</dbReference>
<evidence type="ECO:0000313" key="7">
    <source>
        <dbReference type="Proteomes" id="UP000016666"/>
    </source>
</evidence>
<keyword evidence="7" id="KW-1185">Reference proteome</keyword>
<reference evidence="6" key="2">
    <citation type="submission" date="2025-08" db="UniProtKB">
        <authorList>
            <consortium name="Ensembl"/>
        </authorList>
    </citation>
    <scope>IDENTIFICATION</scope>
</reference>
<proteinExistence type="predicted"/>
<feature type="compositionally biased region" description="Low complexity" evidence="3">
    <location>
        <begin position="75"/>
        <end position="95"/>
    </location>
</feature>
<dbReference type="GeneTree" id="ENSGT00940000156889"/>
<organism evidence="6 7">
    <name type="scientific">Anas platyrhynchos platyrhynchos</name>
    <name type="common">Northern mallard</name>
    <dbReference type="NCBI Taxonomy" id="8840"/>
    <lineage>
        <taxon>Eukaryota</taxon>
        <taxon>Metazoa</taxon>
        <taxon>Chordata</taxon>
        <taxon>Craniata</taxon>
        <taxon>Vertebrata</taxon>
        <taxon>Euteleostomi</taxon>
        <taxon>Archelosauria</taxon>
        <taxon>Archosauria</taxon>
        <taxon>Dinosauria</taxon>
        <taxon>Saurischia</taxon>
        <taxon>Theropoda</taxon>
        <taxon>Coelurosauria</taxon>
        <taxon>Aves</taxon>
        <taxon>Neognathae</taxon>
        <taxon>Galloanserae</taxon>
        <taxon>Anseriformes</taxon>
        <taxon>Anatidae</taxon>
        <taxon>Anatinae</taxon>
        <taxon>Anas</taxon>
    </lineage>
</organism>
<feature type="transmembrane region" description="Helical" evidence="4">
    <location>
        <begin position="391"/>
        <end position="415"/>
    </location>
</feature>
<evidence type="ECO:0000256" key="3">
    <source>
        <dbReference type="SAM" id="MobiDB-lite"/>
    </source>
</evidence>
<feature type="compositionally biased region" description="Pro residues" evidence="3">
    <location>
        <begin position="46"/>
        <end position="60"/>
    </location>
</feature>
<name>A0A493SZG4_ANAPP</name>
<dbReference type="PANTHER" id="PTHR11905:SF14">
    <property type="entry name" value="DISINTEGRIN AND METALLOPROTEINASE DOMAIN-CONTAINING PROTEIN 22"/>
    <property type="match status" value="1"/>
</dbReference>
<evidence type="ECO:0000256" key="1">
    <source>
        <dbReference type="ARBA" id="ARBA00023157"/>
    </source>
</evidence>
<dbReference type="Pfam" id="PF01562">
    <property type="entry name" value="Pep_M12B_propep"/>
    <property type="match status" value="1"/>
</dbReference>
<dbReference type="Ensembl" id="ENSAPLT00000030216.1">
    <property type="protein sequence ID" value="ENSAPLP00000018987.1"/>
    <property type="gene ID" value="ENSAPLG00000004784.2"/>
</dbReference>
<keyword evidence="4" id="KW-0472">Membrane</keyword>
<accession>A0A493SZG4</accession>
<dbReference type="InterPro" id="IPR024079">
    <property type="entry name" value="MetalloPept_cat_dom_sf"/>
</dbReference>
<feature type="compositionally biased region" description="Low complexity" evidence="3">
    <location>
        <begin position="24"/>
        <end position="45"/>
    </location>
</feature>
<protein>
    <submittedName>
        <fullName evidence="6">ADAM metallopeptidase domain 22</fullName>
    </submittedName>
</protein>
<dbReference type="Gene3D" id="3.40.390.10">
    <property type="entry name" value="Collagenase (Catalytic Domain)"/>
    <property type="match status" value="1"/>
</dbReference>
<feature type="region of interest" description="Disordered" evidence="3">
    <location>
        <begin position="15"/>
        <end position="140"/>
    </location>
</feature>
<evidence type="ECO:0000313" key="6">
    <source>
        <dbReference type="Ensembl" id="ENSAPLP00000018987.1"/>
    </source>
</evidence>
<dbReference type="Proteomes" id="UP000016666">
    <property type="component" value="Chromosome 2"/>
</dbReference>
<dbReference type="GO" id="GO:0006508">
    <property type="term" value="P:proteolysis"/>
    <property type="evidence" value="ECO:0007669"/>
    <property type="project" value="InterPro"/>
</dbReference>
<dbReference type="GO" id="GO:0098839">
    <property type="term" value="C:postsynaptic density membrane"/>
    <property type="evidence" value="ECO:0007669"/>
    <property type="project" value="TreeGrafter"/>
</dbReference>
<reference evidence="6" key="3">
    <citation type="submission" date="2025-09" db="UniProtKB">
        <authorList>
            <consortium name="Ensembl"/>
        </authorList>
    </citation>
    <scope>IDENTIFICATION</scope>
</reference>
<feature type="domain" description="Peptidase M12B" evidence="5">
    <location>
        <begin position="301"/>
        <end position="416"/>
    </location>
</feature>
<dbReference type="InterPro" id="IPR001590">
    <property type="entry name" value="Peptidase_M12B"/>
</dbReference>
<dbReference type="InterPro" id="IPR002870">
    <property type="entry name" value="Peptidase_M12B_N"/>
</dbReference>
<sequence length="416" mass="45571">VIGKEREVYAGKVCSSEEVRKGRGAPAAPRSLSGASPGPGAAGVDPPLPPPLPSAAPPFPSASLSGAGCGEQPRRLPFLPFLPSAGGSAGRSSAAPVPPPPPSAVPSRPGAGAAAGDTRRRGAAPCGPPPACSPWRSAPCPPPQSTHIARASFQVDAFGSSFILDVTLNHDLLSSEYLERHIEQGGKAVEVKGGEHCYYQGKIRGNPVSFVALSTCHGLHGMFYDGNHTYLIEPDENYSLDDDFHLHSVYKSKLFEFPLDDLPSEFWQMNATSRKFVVKPRHKRSRRQVRQIPRKVDEETKYIELMIVNDHLMCKKHRLSVGHTNSYAKSVVNMADLIYKEQLNTRIVLVAMETWATDNKFTISENPLVTLREFMKYRRDFIREKSDAVHLFSYVTLCDVFLLIFIFLSFLGGCLS</sequence>
<dbReference type="AlphaFoldDB" id="A0A493SZG4"/>
<keyword evidence="4" id="KW-1133">Transmembrane helix</keyword>
<evidence type="ECO:0000259" key="5">
    <source>
        <dbReference type="PROSITE" id="PS50215"/>
    </source>
</evidence>